<protein>
    <recommendedName>
        <fullName evidence="5">XRE family transcriptional regulator</fullName>
    </recommendedName>
</protein>
<evidence type="ECO:0000313" key="2">
    <source>
        <dbReference type="EMBL" id="RHL03624.1"/>
    </source>
</evidence>
<dbReference type="InterPro" id="IPR010982">
    <property type="entry name" value="Lambda_DNA-bd_dom_sf"/>
</dbReference>
<evidence type="ECO:0000313" key="4">
    <source>
        <dbReference type="Proteomes" id="UP000286181"/>
    </source>
</evidence>
<accession>A0A413DMF9</accession>
<sequence length="215" mass="25030">MKESEMRDQKLYESVGKYIDKYYIDKPDDIKLDKEMKSIFDRISEFRKKKAIKKCDVEKDTDIEIDESAVESFDVESMQKTKATDSMSSTLATNRNIESLMGQMDETFSQRLLRLIDERGMTDSEAYNKAYVDRRHFSKIRKDVNYTPNKKTVLAFAIALELSIDEAKDLLNSAGFAFSRSSKTDIIVAYFLQNKIYDMFEINEILDAYGQPIFE</sequence>
<dbReference type="GO" id="GO:0003677">
    <property type="term" value="F:DNA binding"/>
    <property type="evidence" value="ECO:0007669"/>
    <property type="project" value="InterPro"/>
</dbReference>
<gene>
    <name evidence="2" type="ORF">DW038_09610</name>
    <name evidence="1" type="ORF">DWV45_06605</name>
</gene>
<dbReference type="EMBL" id="QSAZ01000005">
    <property type="protein sequence ID" value="RGW87571.1"/>
    <property type="molecule type" value="Genomic_DNA"/>
</dbReference>
<comment type="caution">
    <text evidence="1">The sequence shown here is derived from an EMBL/GenBank/DDBJ whole genome shotgun (WGS) entry which is preliminary data.</text>
</comment>
<proteinExistence type="predicted"/>
<evidence type="ECO:0008006" key="5">
    <source>
        <dbReference type="Google" id="ProtNLM"/>
    </source>
</evidence>
<evidence type="ECO:0000313" key="1">
    <source>
        <dbReference type="EMBL" id="RGW87571.1"/>
    </source>
</evidence>
<dbReference type="Proteomes" id="UP000283683">
    <property type="component" value="Unassembled WGS sequence"/>
</dbReference>
<evidence type="ECO:0000313" key="3">
    <source>
        <dbReference type="Proteomes" id="UP000283683"/>
    </source>
</evidence>
<organism evidence="1 3">
    <name type="scientific">Agathobacter rectalis</name>
    <dbReference type="NCBI Taxonomy" id="39491"/>
    <lineage>
        <taxon>Bacteria</taxon>
        <taxon>Bacillati</taxon>
        <taxon>Bacillota</taxon>
        <taxon>Clostridia</taxon>
        <taxon>Lachnospirales</taxon>
        <taxon>Lachnospiraceae</taxon>
        <taxon>Agathobacter</taxon>
    </lineage>
</organism>
<reference evidence="3 4" key="1">
    <citation type="submission" date="2018-08" db="EMBL/GenBank/DDBJ databases">
        <title>A genome reference for cultivated species of the human gut microbiota.</title>
        <authorList>
            <person name="Zou Y."/>
            <person name="Xue W."/>
            <person name="Luo G."/>
        </authorList>
    </citation>
    <scope>NUCLEOTIDE SEQUENCE [LARGE SCALE GENOMIC DNA]</scope>
    <source>
        <strain evidence="1 3">AF06-19</strain>
        <strain evidence="2 4">AF39-14AC</strain>
    </source>
</reference>
<dbReference type="SUPFAM" id="SSF47413">
    <property type="entry name" value="lambda repressor-like DNA-binding domains"/>
    <property type="match status" value="1"/>
</dbReference>
<name>A0A413DMF9_9FIRM</name>
<dbReference type="RefSeq" id="WP_118326650.1">
    <property type="nucleotide sequence ID" value="NZ_QROF01000008.1"/>
</dbReference>
<dbReference type="Proteomes" id="UP000286181">
    <property type="component" value="Unassembled WGS sequence"/>
</dbReference>
<dbReference type="AlphaFoldDB" id="A0A413DMF9"/>
<dbReference type="EMBL" id="QROF01000008">
    <property type="protein sequence ID" value="RHL03624.1"/>
    <property type="molecule type" value="Genomic_DNA"/>
</dbReference>